<keyword evidence="3" id="KW-0238">DNA-binding</keyword>
<dbReference type="RefSeq" id="WP_249848168.1">
    <property type="nucleotide sequence ID" value="NZ_JAMGBD010000001.1"/>
</dbReference>
<dbReference type="InterPro" id="IPR050808">
    <property type="entry name" value="Phage_Integrase"/>
</dbReference>
<dbReference type="InterPro" id="IPR053876">
    <property type="entry name" value="Phage_int_M"/>
</dbReference>
<name>A0ABT0RMV7_9SPHN</name>
<dbReference type="InterPro" id="IPR038488">
    <property type="entry name" value="Integrase_DNA-bd_sf"/>
</dbReference>
<dbReference type="Gene3D" id="1.10.150.130">
    <property type="match status" value="1"/>
</dbReference>
<keyword evidence="4" id="KW-0233">DNA recombination</keyword>
<reference evidence="6" key="1">
    <citation type="submission" date="2022-05" db="EMBL/GenBank/DDBJ databases">
        <authorList>
            <person name="Jo J.-H."/>
            <person name="Im W.-T."/>
        </authorList>
    </citation>
    <scope>NUCLEOTIDE SEQUENCE</scope>
    <source>
        <strain evidence="6">SE158</strain>
    </source>
</reference>
<dbReference type="InterPro" id="IPR010998">
    <property type="entry name" value="Integrase_recombinase_N"/>
</dbReference>
<proteinExistence type="inferred from homology"/>
<evidence type="ECO:0000259" key="5">
    <source>
        <dbReference type="PROSITE" id="PS51898"/>
    </source>
</evidence>
<dbReference type="SUPFAM" id="SSF56349">
    <property type="entry name" value="DNA breaking-rejoining enzymes"/>
    <property type="match status" value="1"/>
</dbReference>
<comment type="caution">
    <text evidence="6">The sequence shown here is derived from an EMBL/GenBank/DDBJ whole genome shotgun (WGS) entry which is preliminary data.</text>
</comment>
<evidence type="ECO:0000256" key="3">
    <source>
        <dbReference type="ARBA" id="ARBA00023125"/>
    </source>
</evidence>
<dbReference type="InterPro" id="IPR025166">
    <property type="entry name" value="Integrase_DNA_bind_dom"/>
</dbReference>
<keyword evidence="2" id="KW-0229">DNA integration</keyword>
<evidence type="ECO:0000256" key="1">
    <source>
        <dbReference type="ARBA" id="ARBA00008857"/>
    </source>
</evidence>
<keyword evidence="7" id="KW-1185">Reference proteome</keyword>
<dbReference type="Gene3D" id="1.10.443.10">
    <property type="entry name" value="Intergrase catalytic core"/>
    <property type="match status" value="1"/>
</dbReference>
<comment type="similarity">
    <text evidence="1">Belongs to the 'phage' integrase family.</text>
</comment>
<dbReference type="Pfam" id="PF13356">
    <property type="entry name" value="Arm-DNA-bind_3"/>
    <property type="match status" value="1"/>
</dbReference>
<dbReference type="InterPro" id="IPR011010">
    <property type="entry name" value="DNA_brk_join_enz"/>
</dbReference>
<evidence type="ECO:0000256" key="2">
    <source>
        <dbReference type="ARBA" id="ARBA00022908"/>
    </source>
</evidence>
<dbReference type="PANTHER" id="PTHR30629:SF2">
    <property type="entry name" value="PROPHAGE INTEGRASE INTS-RELATED"/>
    <property type="match status" value="1"/>
</dbReference>
<dbReference type="EMBL" id="JAMGBD010000001">
    <property type="protein sequence ID" value="MCL6683986.1"/>
    <property type="molecule type" value="Genomic_DNA"/>
</dbReference>
<organism evidence="6 7">
    <name type="scientific">Sphingomonas alba</name>
    <dbReference type="NCBI Taxonomy" id="2908208"/>
    <lineage>
        <taxon>Bacteria</taxon>
        <taxon>Pseudomonadati</taxon>
        <taxon>Pseudomonadota</taxon>
        <taxon>Alphaproteobacteria</taxon>
        <taxon>Sphingomonadales</taxon>
        <taxon>Sphingomonadaceae</taxon>
        <taxon>Sphingomonas</taxon>
    </lineage>
</organism>
<evidence type="ECO:0000256" key="4">
    <source>
        <dbReference type="ARBA" id="ARBA00023172"/>
    </source>
</evidence>
<dbReference type="PANTHER" id="PTHR30629">
    <property type="entry name" value="PROPHAGE INTEGRASE"/>
    <property type="match status" value="1"/>
</dbReference>
<dbReference type="InterPro" id="IPR002104">
    <property type="entry name" value="Integrase_catalytic"/>
</dbReference>
<gene>
    <name evidence="6" type="ORF">LZ536_08760</name>
</gene>
<evidence type="ECO:0000313" key="7">
    <source>
        <dbReference type="Proteomes" id="UP001165363"/>
    </source>
</evidence>
<dbReference type="Gene3D" id="3.30.160.390">
    <property type="entry name" value="Integrase, DNA-binding domain"/>
    <property type="match status" value="1"/>
</dbReference>
<sequence length="392" mass="43965">MGKLTATAVTAALKAAGKYGDGDGLFLQVAKPGSGSWVLRVQKDGKRRDIGLGSFKKVGLSLARDRADETRKLIETGIDPVKERKKAAGIPTFREAAVIVHGENKKTWKNGKHQDQWINTLETYAYPEIGDQSVSAIDTAAIRDLLVVIWTDKPETAKRVLQRILTVLHWSVAKGYRTTEVSRAAILKGLPKRQAKAKHFAAMPYADLPDFIDRLHEKETWSRLALEALIMTAARSGEIRGATWDEIDLDKRLWTVPAERMKAKREHVVPLSEPALRVFRRATELRVAGSKFVFQGGKPSKAMSDMTLTKLLRDMKLPFTVHGFRSTFRDWVSEESYFSGDLAEAALAHAVKDKTEAAYRRGNLLDKRRKLMDAWADYSVRETAKVVRLAVR</sequence>
<protein>
    <submittedName>
        <fullName evidence="6">Tyrosine-type recombinase/integrase</fullName>
    </submittedName>
</protein>
<dbReference type="Pfam" id="PF22022">
    <property type="entry name" value="Phage_int_M"/>
    <property type="match status" value="1"/>
</dbReference>
<evidence type="ECO:0000313" key="6">
    <source>
        <dbReference type="EMBL" id="MCL6683986.1"/>
    </source>
</evidence>
<feature type="domain" description="Tyr recombinase" evidence="5">
    <location>
        <begin position="198"/>
        <end position="372"/>
    </location>
</feature>
<dbReference type="PROSITE" id="PS51898">
    <property type="entry name" value="TYR_RECOMBINASE"/>
    <property type="match status" value="1"/>
</dbReference>
<dbReference type="InterPro" id="IPR013762">
    <property type="entry name" value="Integrase-like_cat_sf"/>
</dbReference>
<dbReference type="CDD" id="cd00801">
    <property type="entry name" value="INT_P4_C"/>
    <property type="match status" value="1"/>
</dbReference>
<accession>A0ABT0RMV7</accession>
<dbReference type="Pfam" id="PF00589">
    <property type="entry name" value="Phage_integrase"/>
    <property type="match status" value="1"/>
</dbReference>
<dbReference type="Proteomes" id="UP001165363">
    <property type="component" value="Unassembled WGS sequence"/>
</dbReference>